<dbReference type="InterPro" id="IPR051955">
    <property type="entry name" value="PME_Inhibitor"/>
</dbReference>
<dbReference type="Pfam" id="PF04043">
    <property type="entry name" value="PMEI"/>
    <property type="match status" value="1"/>
</dbReference>
<dbReference type="EMBL" id="JADCNL010000007">
    <property type="protein sequence ID" value="KAG0473169.1"/>
    <property type="molecule type" value="Genomic_DNA"/>
</dbReference>
<keyword evidence="4" id="KW-0732">Signal</keyword>
<dbReference type="Proteomes" id="UP000636800">
    <property type="component" value="Chromosome 7"/>
</dbReference>
<keyword evidence="5" id="KW-1015">Disulfide bond</keyword>
<evidence type="ECO:0000256" key="6">
    <source>
        <dbReference type="ARBA" id="ARBA00023180"/>
    </source>
</evidence>
<sequence>MDVNSMNNKVKTTSFLFFLRVIFLLSFYALSSQSISTEFITVKCNTTEFPHLCVSSLSSYATFIGDSNIRMADAALNVALRTARSTSAGMARLSAGGAMSPREANAVRDCVEVLTDGVDHLRDSLRSMDRLRGPDILNVLNDVQTWVSAALTDDTTCMDGFAGRATNGRAESAMRNGLVMLARLTSNALALINSLATAGSDAP</sequence>
<evidence type="ECO:0000256" key="4">
    <source>
        <dbReference type="ARBA" id="ARBA00022729"/>
    </source>
</evidence>
<comment type="similarity">
    <text evidence="2">In the C-terminal section; belongs to the pectinesterase family.</text>
</comment>
<evidence type="ECO:0000256" key="1">
    <source>
        <dbReference type="ARBA" id="ARBA00006027"/>
    </source>
</evidence>
<protein>
    <recommendedName>
        <fullName evidence="3">pectinesterase</fullName>
        <ecNumber evidence="3">3.1.1.11</ecNumber>
    </recommendedName>
</protein>
<keyword evidence="9" id="KW-1185">Reference proteome</keyword>
<dbReference type="InterPro" id="IPR035513">
    <property type="entry name" value="Invertase/methylesterase_inhib"/>
</dbReference>
<dbReference type="AlphaFoldDB" id="A0A835URM9"/>
<accession>A0A835URM9</accession>
<dbReference type="FunFam" id="1.20.140.40:FF:000010">
    <property type="entry name" value="Pectinesterase"/>
    <property type="match status" value="1"/>
</dbReference>
<gene>
    <name evidence="8" type="ORF">HPP92_015026</name>
</gene>
<proteinExistence type="inferred from homology"/>
<dbReference type="GO" id="GO:0004857">
    <property type="term" value="F:enzyme inhibitor activity"/>
    <property type="evidence" value="ECO:0007669"/>
    <property type="project" value="InterPro"/>
</dbReference>
<name>A0A835URM9_VANPL</name>
<reference evidence="8 9" key="1">
    <citation type="journal article" date="2020" name="Nat. Food">
        <title>A phased Vanilla planifolia genome enables genetic improvement of flavour and production.</title>
        <authorList>
            <person name="Hasing T."/>
            <person name="Tang H."/>
            <person name="Brym M."/>
            <person name="Khazi F."/>
            <person name="Huang T."/>
            <person name="Chambers A.H."/>
        </authorList>
    </citation>
    <scope>NUCLEOTIDE SEQUENCE [LARGE SCALE GENOMIC DNA]</scope>
    <source>
        <tissue evidence="8">Leaf</tissue>
    </source>
</reference>
<evidence type="ECO:0000256" key="3">
    <source>
        <dbReference type="ARBA" id="ARBA00013229"/>
    </source>
</evidence>
<evidence type="ECO:0000313" key="9">
    <source>
        <dbReference type="Proteomes" id="UP000636800"/>
    </source>
</evidence>
<keyword evidence="6" id="KW-0325">Glycoprotein</keyword>
<evidence type="ECO:0000259" key="7">
    <source>
        <dbReference type="SMART" id="SM00856"/>
    </source>
</evidence>
<evidence type="ECO:0000313" key="8">
    <source>
        <dbReference type="EMBL" id="KAG0473169.1"/>
    </source>
</evidence>
<dbReference type="Gene3D" id="1.20.140.40">
    <property type="entry name" value="Invertase/pectin methylesterase inhibitor family protein"/>
    <property type="match status" value="1"/>
</dbReference>
<evidence type="ECO:0000256" key="2">
    <source>
        <dbReference type="ARBA" id="ARBA00007786"/>
    </source>
</evidence>
<comment type="similarity">
    <text evidence="1">In the N-terminal section; belongs to the PMEI family.</text>
</comment>
<feature type="domain" description="Pectinesterase inhibitor" evidence="7">
    <location>
        <begin position="35"/>
        <end position="191"/>
    </location>
</feature>
<dbReference type="SMART" id="SM00856">
    <property type="entry name" value="PMEI"/>
    <property type="match status" value="1"/>
</dbReference>
<dbReference type="InterPro" id="IPR006501">
    <property type="entry name" value="Pectinesterase_inhib_dom"/>
</dbReference>
<evidence type="ECO:0000256" key="5">
    <source>
        <dbReference type="ARBA" id="ARBA00023157"/>
    </source>
</evidence>
<dbReference type="OrthoDB" id="2121828at2759"/>
<dbReference type="CDD" id="cd15798">
    <property type="entry name" value="PMEI-like_3"/>
    <property type="match status" value="1"/>
</dbReference>
<dbReference type="PANTHER" id="PTHR31080">
    <property type="entry name" value="PECTINESTERASE INHIBITOR-LIKE"/>
    <property type="match status" value="1"/>
</dbReference>
<organism evidence="8 9">
    <name type="scientific">Vanilla planifolia</name>
    <name type="common">Vanilla</name>
    <dbReference type="NCBI Taxonomy" id="51239"/>
    <lineage>
        <taxon>Eukaryota</taxon>
        <taxon>Viridiplantae</taxon>
        <taxon>Streptophyta</taxon>
        <taxon>Embryophyta</taxon>
        <taxon>Tracheophyta</taxon>
        <taxon>Spermatophyta</taxon>
        <taxon>Magnoliopsida</taxon>
        <taxon>Liliopsida</taxon>
        <taxon>Asparagales</taxon>
        <taxon>Orchidaceae</taxon>
        <taxon>Vanilloideae</taxon>
        <taxon>Vanilleae</taxon>
        <taxon>Vanilla</taxon>
    </lineage>
</organism>
<comment type="caution">
    <text evidence="8">The sequence shown here is derived from an EMBL/GenBank/DDBJ whole genome shotgun (WGS) entry which is preliminary data.</text>
</comment>
<dbReference type="NCBIfam" id="TIGR01614">
    <property type="entry name" value="PME_inhib"/>
    <property type="match status" value="1"/>
</dbReference>
<dbReference type="GO" id="GO:0030599">
    <property type="term" value="F:pectinesterase activity"/>
    <property type="evidence" value="ECO:0007669"/>
    <property type="project" value="UniProtKB-EC"/>
</dbReference>
<dbReference type="PANTHER" id="PTHR31080:SF161">
    <property type="entry name" value="OS10G0508700 PROTEIN"/>
    <property type="match status" value="1"/>
</dbReference>
<dbReference type="EC" id="3.1.1.11" evidence="3"/>
<dbReference type="SUPFAM" id="SSF101148">
    <property type="entry name" value="Plant invertase/pectin methylesterase inhibitor"/>
    <property type="match status" value="1"/>
</dbReference>